<dbReference type="Proteomes" id="UP000823858">
    <property type="component" value="Unassembled WGS sequence"/>
</dbReference>
<organism evidence="3 4">
    <name type="scientific">Candidatus Corynebacterium faecigallinarum</name>
    <dbReference type="NCBI Taxonomy" id="2838528"/>
    <lineage>
        <taxon>Bacteria</taxon>
        <taxon>Bacillati</taxon>
        <taxon>Actinomycetota</taxon>
        <taxon>Actinomycetes</taxon>
        <taxon>Mycobacteriales</taxon>
        <taxon>Corynebacteriaceae</taxon>
        <taxon>Corynebacterium</taxon>
    </lineage>
</organism>
<proteinExistence type="predicted"/>
<reference evidence="3" key="2">
    <citation type="submission" date="2021-04" db="EMBL/GenBank/DDBJ databases">
        <authorList>
            <person name="Gilroy R."/>
        </authorList>
    </citation>
    <scope>NUCLEOTIDE SEQUENCE</scope>
    <source>
        <strain evidence="3">ChiHjej13B12-4958</strain>
    </source>
</reference>
<dbReference type="EMBL" id="DWVP01000024">
    <property type="protein sequence ID" value="HJC86176.1"/>
    <property type="molecule type" value="Genomic_DNA"/>
</dbReference>
<feature type="transmembrane region" description="Helical" evidence="2">
    <location>
        <begin position="72"/>
        <end position="93"/>
    </location>
</feature>
<reference evidence="3" key="1">
    <citation type="journal article" date="2021" name="PeerJ">
        <title>Extensive microbial diversity within the chicken gut microbiome revealed by metagenomics and culture.</title>
        <authorList>
            <person name="Gilroy R."/>
            <person name="Ravi A."/>
            <person name="Getino M."/>
            <person name="Pursley I."/>
            <person name="Horton D.L."/>
            <person name="Alikhan N.F."/>
            <person name="Baker D."/>
            <person name="Gharbi K."/>
            <person name="Hall N."/>
            <person name="Watson M."/>
            <person name="Adriaenssens E.M."/>
            <person name="Foster-Nyarko E."/>
            <person name="Jarju S."/>
            <person name="Secka A."/>
            <person name="Antonio M."/>
            <person name="Oren A."/>
            <person name="Chaudhuri R.R."/>
            <person name="La Ragione R."/>
            <person name="Hildebrand F."/>
            <person name="Pallen M.J."/>
        </authorList>
    </citation>
    <scope>NUCLEOTIDE SEQUENCE</scope>
    <source>
        <strain evidence="3">ChiHjej13B12-4958</strain>
    </source>
</reference>
<keyword evidence="2" id="KW-0472">Membrane</keyword>
<evidence type="ECO:0000313" key="3">
    <source>
        <dbReference type="EMBL" id="HJC86176.1"/>
    </source>
</evidence>
<keyword evidence="2" id="KW-0812">Transmembrane</keyword>
<feature type="transmembrane region" description="Helical" evidence="2">
    <location>
        <begin position="46"/>
        <end position="65"/>
    </location>
</feature>
<feature type="transmembrane region" description="Helical" evidence="2">
    <location>
        <begin position="119"/>
        <end position="147"/>
    </location>
</feature>
<feature type="region of interest" description="Disordered" evidence="1">
    <location>
        <begin position="157"/>
        <end position="180"/>
    </location>
</feature>
<gene>
    <name evidence="3" type="ORF">H9751_11695</name>
</gene>
<feature type="transmembrane region" description="Helical" evidence="2">
    <location>
        <begin position="15"/>
        <end position="34"/>
    </location>
</feature>
<evidence type="ECO:0000256" key="1">
    <source>
        <dbReference type="SAM" id="MobiDB-lite"/>
    </source>
</evidence>
<evidence type="ECO:0000256" key="2">
    <source>
        <dbReference type="SAM" id="Phobius"/>
    </source>
</evidence>
<name>A0A9D2QEL8_9CORY</name>
<dbReference type="AlphaFoldDB" id="A0A9D2QEL8"/>
<evidence type="ECO:0000313" key="4">
    <source>
        <dbReference type="Proteomes" id="UP000823858"/>
    </source>
</evidence>
<sequence length="180" mass="18682">MYSNTDTEVDQSPRLGFSVPVLVLLAALGAPRVVLHDLDIIHEGTFTNSLFVFVPPLIWIIATLVARAQRPFVTSLAIGAIYGVFLLLGHQIFWDSALGGNPPALGGNLSDLDPAVETVILRVLSGLSSLLTGVIVGVATGAVAVAISRARQALGPAASPRSTATHHPASRAGGTRAHLP</sequence>
<comment type="caution">
    <text evidence="3">The sequence shown here is derived from an EMBL/GenBank/DDBJ whole genome shotgun (WGS) entry which is preliminary data.</text>
</comment>
<accession>A0A9D2QEL8</accession>
<protein>
    <submittedName>
        <fullName evidence="3">Uncharacterized protein</fullName>
    </submittedName>
</protein>
<keyword evidence="2" id="KW-1133">Transmembrane helix</keyword>